<dbReference type="InterPro" id="IPR041685">
    <property type="entry name" value="AAA_GajA/Old/RecF-like"/>
</dbReference>
<dbReference type="SUPFAM" id="SSF52540">
    <property type="entry name" value="P-loop containing nucleoside triphosphate hydrolases"/>
    <property type="match status" value="1"/>
</dbReference>
<organism evidence="2 3">
    <name type="scientific">Faucicola osloensis</name>
    <name type="common">Moraxella osloensis</name>
    <dbReference type="NCBI Taxonomy" id="34062"/>
    <lineage>
        <taxon>Bacteria</taxon>
        <taxon>Pseudomonadati</taxon>
        <taxon>Pseudomonadota</taxon>
        <taxon>Gammaproteobacteria</taxon>
        <taxon>Moraxellales</taxon>
        <taxon>Moraxellaceae</taxon>
        <taxon>Faucicola</taxon>
    </lineage>
</organism>
<dbReference type="Proteomes" id="UP000229340">
    <property type="component" value="Chromosome"/>
</dbReference>
<dbReference type="GO" id="GO:0016887">
    <property type="term" value="F:ATP hydrolysis activity"/>
    <property type="evidence" value="ECO:0007669"/>
    <property type="project" value="InterPro"/>
</dbReference>
<feature type="domain" description="Endonuclease GajA/Old nuclease/RecF-like AAA" evidence="1">
    <location>
        <begin position="1"/>
        <end position="45"/>
    </location>
</feature>
<dbReference type="Pfam" id="PF13175">
    <property type="entry name" value="AAA_15"/>
    <property type="match status" value="2"/>
</dbReference>
<dbReference type="AlphaFoldDB" id="A0A2D2LT04"/>
<dbReference type="InterPro" id="IPR051396">
    <property type="entry name" value="Bact_Antivir_Def_Nuclease"/>
</dbReference>
<accession>A0A2D2LT04</accession>
<feature type="domain" description="Endonuclease GajA/Old nuclease/RecF-like AAA" evidence="1">
    <location>
        <begin position="195"/>
        <end position="337"/>
    </location>
</feature>
<proteinExistence type="predicted"/>
<dbReference type="Gene3D" id="3.40.50.300">
    <property type="entry name" value="P-loop containing nucleotide triphosphate hydrolases"/>
    <property type="match status" value="1"/>
</dbReference>
<name>A0A2D2LT04_FAUOS</name>
<gene>
    <name evidence="2" type="ORF">NP7_02100</name>
</gene>
<evidence type="ECO:0000259" key="1">
    <source>
        <dbReference type="Pfam" id="PF13175"/>
    </source>
</evidence>
<protein>
    <recommendedName>
        <fullName evidence="1">Endonuclease GajA/Old nuclease/RecF-like AAA domain-containing protein</fullName>
    </recommendedName>
</protein>
<dbReference type="PANTHER" id="PTHR43581">
    <property type="entry name" value="ATP/GTP PHOSPHATASE"/>
    <property type="match status" value="1"/>
</dbReference>
<reference evidence="3" key="1">
    <citation type="submission" date="2017-11" db="EMBL/GenBank/DDBJ databases">
        <title>Complete genome sequence of Moraxella osloensis NP7 isolated from human skin.</title>
        <authorList>
            <person name="Lee K."/>
            <person name="Lim J.Y."/>
            <person name="Hwang I."/>
        </authorList>
    </citation>
    <scope>NUCLEOTIDE SEQUENCE [LARGE SCALE GENOMIC DNA]</scope>
    <source>
        <strain evidence="3">NP7</strain>
    </source>
</reference>
<dbReference type="PANTHER" id="PTHR43581:SF4">
    <property type="entry name" value="ATP_GTP PHOSPHATASE"/>
    <property type="match status" value="1"/>
</dbReference>
<evidence type="ECO:0000313" key="2">
    <source>
        <dbReference type="EMBL" id="ATR78169.1"/>
    </source>
</evidence>
<dbReference type="InterPro" id="IPR027417">
    <property type="entry name" value="P-loop_NTPase"/>
</dbReference>
<sequence>MYISKLKIVNFKCFKDTEITFDENFNLIIGENNSGKSTIFDALRLWQVAFHRFLKDRTHNQGSSFRAQKYFSFTIDDISFLRTNDFSNLFRSKSSGLSTFQIIPTFMINGIEISLPIIFRNTTEGQVIRFELCYSTSDRVLMSQNISLAQKIARGSDFKPMLLITYINPIFQLPLKEPKFAQGYILNKLHEAKANEVIRNLLFDISPEKKRIKKQEIDDKLVELQNSLMDILEIDNISFSKRLEDEESFIKVFSKHEATKTEVEINQLGSGTINVLNILSVLAYGDYENFWLNVLLLDEPDSHLHFNHQSRLYRYLEKVSKDKNKQIIVVTHNSSLIAQFEEVLYIQRSARNINTISLEEYLNKFLVKIDEPHAEIIRQLNENKIKIQEQETELQNFKKPVIYCEGTSDVSLLKDAYLKLYGKEFFEDRVHILDGGGEGGVGSKVRNNRTENIVIGILDNDRAGQTPFKNSIKDNGFKKLNNFHCHNKQNHLIILPIPESRLASSDYFEENTFIEYLLNDETLENKLGIKLEQYRGNTYKRFSKTKGELEGAKSKIHKNIRRLEASDYQNFIPLFEEIAKILSFDLPVVSFENLD</sequence>
<evidence type="ECO:0000313" key="3">
    <source>
        <dbReference type="Proteomes" id="UP000229340"/>
    </source>
</evidence>
<dbReference type="RefSeq" id="WP_100269519.1">
    <property type="nucleotide sequence ID" value="NZ_CP024443.1"/>
</dbReference>
<dbReference type="EMBL" id="CP024443">
    <property type="protein sequence ID" value="ATR78169.1"/>
    <property type="molecule type" value="Genomic_DNA"/>
</dbReference>
<dbReference type="GO" id="GO:0005524">
    <property type="term" value="F:ATP binding"/>
    <property type="evidence" value="ECO:0007669"/>
    <property type="project" value="InterPro"/>
</dbReference>